<dbReference type="GO" id="GO:0016829">
    <property type="term" value="F:lyase activity"/>
    <property type="evidence" value="ECO:0007669"/>
    <property type="project" value="UniProtKB-KW"/>
</dbReference>
<dbReference type="eggNOG" id="COG2138">
    <property type="taxonomic scope" value="Bacteria"/>
</dbReference>
<dbReference type="PANTHER" id="PTHR33542:SF5">
    <property type="entry name" value="FERROCHELATASE CHE1"/>
    <property type="match status" value="1"/>
</dbReference>
<protein>
    <submittedName>
        <fullName evidence="3">Putative ferrochelatase</fullName>
    </submittedName>
</protein>
<dbReference type="PANTHER" id="PTHR33542">
    <property type="entry name" value="SIROHYDROCHLORIN FERROCHELATASE, CHLOROPLASTIC"/>
    <property type="match status" value="1"/>
</dbReference>
<proteinExistence type="predicted"/>
<dbReference type="GO" id="GO:0046872">
    <property type="term" value="F:metal ion binding"/>
    <property type="evidence" value="ECO:0007669"/>
    <property type="project" value="UniProtKB-KW"/>
</dbReference>
<evidence type="ECO:0000256" key="1">
    <source>
        <dbReference type="ARBA" id="ARBA00022723"/>
    </source>
</evidence>
<sequence length="255" mass="26395">MHTPGFGDGPTLVLAAHGSRDPRFAATTERVAAAVRARLRGITVRPAYLDLNSPTVGDVIAETAGDQVVVPLLFADGYHSSVDLPSIITERRLPGARVTQSPVIGTHPLASALADRLHSAGLRDDDGVILCAVGSSNPAADDHVRRRARELTHLVGRPVVTVFATRLGENAAAVAGAVEHLRGRGAARIALSPYFLSAGLLIERMERALDVIAPGALVAAPLGAHPDVVTAIVGHYLRSVGPGVAATVGASLTVR</sequence>
<gene>
    <name evidence="3" type="ORF">GS4_24_00210</name>
</gene>
<organism evidence="3 4">
    <name type="scientific">Gordonia soli NBRC 108243</name>
    <dbReference type="NCBI Taxonomy" id="1223545"/>
    <lineage>
        <taxon>Bacteria</taxon>
        <taxon>Bacillati</taxon>
        <taxon>Actinomycetota</taxon>
        <taxon>Actinomycetes</taxon>
        <taxon>Mycobacteriales</taxon>
        <taxon>Gordoniaceae</taxon>
        <taxon>Gordonia</taxon>
    </lineage>
</organism>
<dbReference type="EMBL" id="BANX01000024">
    <property type="protein sequence ID" value="GAC69375.1"/>
    <property type="molecule type" value="Genomic_DNA"/>
</dbReference>
<evidence type="ECO:0000256" key="2">
    <source>
        <dbReference type="ARBA" id="ARBA00023239"/>
    </source>
</evidence>
<dbReference type="STRING" id="1223545.GS4_24_00210"/>
<reference evidence="3 4" key="1">
    <citation type="submission" date="2013-01" db="EMBL/GenBank/DDBJ databases">
        <title>Whole genome shotgun sequence of Gordonia soli NBRC 108243.</title>
        <authorList>
            <person name="Isaki-Nakamura S."/>
            <person name="Hosoyama A."/>
            <person name="Tsuchikane K."/>
            <person name="Ando Y."/>
            <person name="Baba S."/>
            <person name="Ohji S."/>
            <person name="Hamada M."/>
            <person name="Tamura T."/>
            <person name="Yamazoe A."/>
            <person name="Yamazaki S."/>
            <person name="Fujita N."/>
        </authorList>
    </citation>
    <scope>NUCLEOTIDE SEQUENCE [LARGE SCALE GENOMIC DNA]</scope>
    <source>
        <strain evidence="3 4">NBRC 108243</strain>
    </source>
</reference>
<dbReference type="Gene3D" id="3.40.50.1400">
    <property type="match status" value="2"/>
</dbReference>
<dbReference type="Proteomes" id="UP000011666">
    <property type="component" value="Unassembled WGS sequence"/>
</dbReference>
<dbReference type="SUPFAM" id="SSF53800">
    <property type="entry name" value="Chelatase"/>
    <property type="match status" value="1"/>
</dbReference>
<evidence type="ECO:0000313" key="3">
    <source>
        <dbReference type="EMBL" id="GAC69375.1"/>
    </source>
</evidence>
<keyword evidence="4" id="KW-1185">Reference proteome</keyword>
<dbReference type="AlphaFoldDB" id="M0QL70"/>
<comment type="caution">
    <text evidence="3">The sequence shown here is derived from an EMBL/GenBank/DDBJ whole genome shotgun (WGS) entry which is preliminary data.</text>
</comment>
<name>M0QL70_9ACTN</name>
<dbReference type="Pfam" id="PF01903">
    <property type="entry name" value="CbiX"/>
    <property type="match status" value="2"/>
</dbReference>
<dbReference type="InterPro" id="IPR050963">
    <property type="entry name" value="Sirohydro_Cobaltochel/CbiX"/>
</dbReference>
<dbReference type="InterPro" id="IPR002762">
    <property type="entry name" value="CbiX-like"/>
</dbReference>
<accession>M0QL70</accession>
<keyword evidence="1" id="KW-0479">Metal-binding</keyword>
<keyword evidence="2" id="KW-0456">Lyase</keyword>
<dbReference type="RefSeq" id="WP_007622387.1">
    <property type="nucleotide sequence ID" value="NZ_BANX01000024.1"/>
</dbReference>
<dbReference type="OrthoDB" id="482456at2"/>
<dbReference type="CDD" id="cd03416">
    <property type="entry name" value="CbiX_SirB_N"/>
    <property type="match status" value="1"/>
</dbReference>
<evidence type="ECO:0000313" key="4">
    <source>
        <dbReference type="Proteomes" id="UP000011666"/>
    </source>
</evidence>